<dbReference type="InterPro" id="IPR011075">
    <property type="entry name" value="TetR_C"/>
</dbReference>
<gene>
    <name evidence="6" type="ORF">SAMN05444959_10628</name>
</gene>
<accession>A0A239PUP6</accession>
<dbReference type="InterPro" id="IPR001647">
    <property type="entry name" value="HTH_TetR"/>
</dbReference>
<dbReference type="Gene3D" id="1.10.357.10">
    <property type="entry name" value="Tetracycline Repressor, domain 2"/>
    <property type="match status" value="1"/>
</dbReference>
<organism evidence="6 7">
    <name type="scientific">Paracoccus seriniphilus</name>
    <dbReference type="NCBI Taxonomy" id="184748"/>
    <lineage>
        <taxon>Bacteria</taxon>
        <taxon>Pseudomonadati</taxon>
        <taxon>Pseudomonadota</taxon>
        <taxon>Alphaproteobacteria</taxon>
        <taxon>Rhodobacterales</taxon>
        <taxon>Paracoccaceae</taxon>
        <taxon>Paracoccus</taxon>
    </lineage>
</organism>
<sequence length="212" mass="23399">MPAAPRPRGRPRLAPDAQASRRALLRAGLAQLTERGYVAVRLEDIVSAAGVTKGAFYHHFRSKADYGAVVIAEYDAFFRARIAQSLGRADLSPLARIRDFARNAEAGMARFSFSRGCLIGNLGQEMASLPEDYRDMLIAVLEGWQRMTADCLRDAQSVGEIDATHDPDSLAAFFWTGWEGAVLRAKLERNPAPLRQFADSFLRLISSERSPS</sequence>
<proteinExistence type="predicted"/>
<protein>
    <submittedName>
        <fullName evidence="6">Transcriptional regulator, TetR family</fullName>
    </submittedName>
</protein>
<dbReference type="SUPFAM" id="SSF48498">
    <property type="entry name" value="Tetracyclin repressor-like, C-terminal domain"/>
    <property type="match status" value="1"/>
</dbReference>
<evidence type="ECO:0000256" key="3">
    <source>
        <dbReference type="ARBA" id="ARBA00023163"/>
    </source>
</evidence>
<dbReference type="PROSITE" id="PS50977">
    <property type="entry name" value="HTH_TETR_2"/>
    <property type="match status" value="1"/>
</dbReference>
<name>A0A239PUP6_9RHOB</name>
<dbReference type="InterPro" id="IPR009057">
    <property type="entry name" value="Homeodomain-like_sf"/>
</dbReference>
<evidence type="ECO:0000256" key="4">
    <source>
        <dbReference type="PROSITE-ProRule" id="PRU00335"/>
    </source>
</evidence>
<evidence type="ECO:0000256" key="2">
    <source>
        <dbReference type="ARBA" id="ARBA00023125"/>
    </source>
</evidence>
<feature type="domain" description="HTH tetR-type" evidence="5">
    <location>
        <begin position="18"/>
        <end position="78"/>
    </location>
</feature>
<keyword evidence="3" id="KW-0804">Transcription</keyword>
<evidence type="ECO:0000313" key="6">
    <source>
        <dbReference type="EMBL" id="SNT73848.1"/>
    </source>
</evidence>
<keyword evidence="2 4" id="KW-0238">DNA-binding</keyword>
<dbReference type="PANTHER" id="PTHR47506">
    <property type="entry name" value="TRANSCRIPTIONAL REGULATORY PROTEIN"/>
    <property type="match status" value="1"/>
</dbReference>
<dbReference type="Pfam" id="PF00440">
    <property type="entry name" value="TetR_N"/>
    <property type="match status" value="1"/>
</dbReference>
<evidence type="ECO:0000256" key="1">
    <source>
        <dbReference type="ARBA" id="ARBA00023015"/>
    </source>
</evidence>
<feature type="DNA-binding region" description="H-T-H motif" evidence="4">
    <location>
        <begin position="41"/>
        <end position="60"/>
    </location>
</feature>
<evidence type="ECO:0000313" key="7">
    <source>
        <dbReference type="Proteomes" id="UP000198307"/>
    </source>
</evidence>
<dbReference type="InterPro" id="IPR036271">
    <property type="entry name" value="Tet_transcr_reg_TetR-rel_C_sf"/>
</dbReference>
<dbReference type="Proteomes" id="UP000198307">
    <property type="component" value="Unassembled WGS sequence"/>
</dbReference>
<dbReference type="PRINTS" id="PR00455">
    <property type="entry name" value="HTHTETR"/>
</dbReference>
<keyword evidence="1" id="KW-0805">Transcription regulation</keyword>
<evidence type="ECO:0000259" key="5">
    <source>
        <dbReference type="PROSITE" id="PS50977"/>
    </source>
</evidence>
<dbReference type="PANTHER" id="PTHR47506:SF6">
    <property type="entry name" value="HTH-TYPE TRANSCRIPTIONAL REPRESSOR NEMR"/>
    <property type="match status" value="1"/>
</dbReference>
<dbReference type="AlphaFoldDB" id="A0A239PUP6"/>
<dbReference type="EMBL" id="FZQB01000006">
    <property type="protein sequence ID" value="SNT73848.1"/>
    <property type="molecule type" value="Genomic_DNA"/>
</dbReference>
<reference evidence="6 7" key="1">
    <citation type="submission" date="2017-07" db="EMBL/GenBank/DDBJ databases">
        <authorList>
            <person name="Sun Z.S."/>
            <person name="Albrecht U."/>
            <person name="Echele G."/>
            <person name="Lee C.C."/>
        </authorList>
    </citation>
    <scope>NUCLEOTIDE SEQUENCE [LARGE SCALE GENOMIC DNA]</scope>
    <source>
        <strain evidence="6 7">DSM 14827</strain>
    </source>
</reference>
<dbReference type="GO" id="GO:0003677">
    <property type="term" value="F:DNA binding"/>
    <property type="evidence" value="ECO:0007669"/>
    <property type="project" value="UniProtKB-UniRule"/>
</dbReference>
<keyword evidence="7" id="KW-1185">Reference proteome</keyword>
<dbReference type="SUPFAM" id="SSF46689">
    <property type="entry name" value="Homeodomain-like"/>
    <property type="match status" value="1"/>
</dbReference>
<dbReference type="Pfam" id="PF16925">
    <property type="entry name" value="TetR_C_13"/>
    <property type="match status" value="1"/>
</dbReference>